<name>A0A0A9C8Q7_ARUDO</name>
<protein>
    <submittedName>
        <fullName evidence="2">Uncharacterized protein</fullName>
    </submittedName>
</protein>
<evidence type="ECO:0000313" key="2">
    <source>
        <dbReference type="EMBL" id="JAD72649.1"/>
    </source>
</evidence>
<reference evidence="2" key="1">
    <citation type="submission" date="2014-09" db="EMBL/GenBank/DDBJ databases">
        <authorList>
            <person name="Magalhaes I.L.F."/>
            <person name="Oliveira U."/>
            <person name="Santos F.R."/>
            <person name="Vidigal T.H.D.A."/>
            <person name="Brescovit A.D."/>
            <person name="Santos A.J."/>
        </authorList>
    </citation>
    <scope>NUCLEOTIDE SEQUENCE</scope>
    <source>
        <tissue evidence="2">Shoot tissue taken approximately 20 cm above the soil surface</tissue>
    </source>
</reference>
<proteinExistence type="predicted"/>
<keyword evidence="1" id="KW-0812">Transmembrane</keyword>
<accession>A0A0A9C8Q7</accession>
<feature type="transmembrane region" description="Helical" evidence="1">
    <location>
        <begin position="30"/>
        <end position="48"/>
    </location>
</feature>
<keyword evidence="1" id="KW-0472">Membrane</keyword>
<sequence length="60" mass="7202">MTCMAIFVCIKGWQKYPNELLYSVQPVSVFLRWYVCATVLLSYHLYILREELSRILRETI</sequence>
<dbReference type="EMBL" id="GBRH01225246">
    <property type="protein sequence ID" value="JAD72649.1"/>
    <property type="molecule type" value="Transcribed_RNA"/>
</dbReference>
<dbReference type="AlphaFoldDB" id="A0A0A9C8Q7"/>
<keyword evidence="1" id="KW-1133">Transmembrane helix</keyword>
<evidence type="ECO:0000256" key="1">
    <source>
        <dbReference type="SAM" id="Phobius"/>
    </source>
</evidence>
<organism evidence="2">
    <name type="scientific">Arundo donax</name>
    <name type="common">Giant reed</name>
    <name type="synonym">Donax arundinaceus</name>
    <dbReference type="NCBI Taxonomy" id="35708"/>
    <lineage>
        <taxon>Eukaryota</taxon>
        <taxon>Viridiplantae</taxon>
        <taxon>Streptophyta</taxon>
        <taxon>Embryophyta</taxon>
        <taxon>Tracheophyta</taxon>
        <taxon>Spermatophyta</taxon>
        <taxon>Magnoliopsida</taxon>
        <taxon>Liliopsida</taxon>
        <taxon>Poales</taxon>
        <taxon>Poaceae</taxon>
        <taxon>PACMAD clade</taxon>
        <taxon>Arundinoideae</taxon>
        <taxon>Arundineae</taxon>
        <taxon>Arundo</taxon>
    </lineage>
</organism>
<reference evidence="2" key="2">
    <citation type="journal article" date="2015" name="Data Brief">
        <title>Shoot transcriptome of the giant reed, Arundo donax.</title>
        <authorList>
            <person name="Barrero R.A."/>
            <person name="Guerrero F.D."/>
            <person name="Moolhuijzen P."/>
            <person name="Goolsby J.A."/>
            <person name="Tidwell J."/>
            <person name="Bellgard S.E."/>
            <person name="Bellgard M.I."/>
        </authorList>
    </citation>
    <scope>NUCLEOTIDE SEQUENCE</scope>
    <source>
        <tissue evidence="2">Shoot tissue taken approximately 20 cm above the soil surface</tissue>
    </source>
</reference>